<dbReference type="Pfam" id="PF03078">
    <property type="entry name" value="ATHILA"/>
    <property type="match status" value="1"/>
</dbReference>
<dbReference type="EMBL" id="JAMSHJ010000007">
    <property type="protein sequence ID" value="KAI5383394.1"/>
    <property type="molecule type" value="Genomic_DNA"/>
</dbReference>
<name>A0A9D4ZTX5_PEA</name>
<organism evidence="2 3">
    <name type="scientific">Pisum sativum</name>
    <name type="common">Garden pea</name>
    <name type="synonym">Lathyrus oleraceus</name>
    <dbReference type="NCBI Taxonomy" id="3888"/>
    <lineage>
        <taxon>Eukaryota</taxon>
        <taxon>Viridiplantae</taxon>
        <taxon>Streptophyta</taxon>
        <taxon>Embryophyta</taxon>
        <taxon>Tracheophyta</taxon>
        <taxon>Spermatophyta</taxon>
        <taxon>Magnoliopsida</taxon>
        <taxon>eudicotyledons</taxon>
        <taxon>Gunneridae</taxon>
        <taxon>Pentapetalae</taxon>
        <taxon>rosids</taxon>
        <taxon>fabids</taxon>
        <taxon>Fabales</taxon>
        <taxon>Fabaceae</taxon>
        <taxon>Papilionoideae</taxon>
        <taxon>50 kb inversion clade</taxon>
        <taxon>NPAAA clade</taxon>
        <taxon>Hologalegina</taxon>
        <taxon>IRL clade</taxon>
        <taxon>Fabeae</taxon>
        <taxon>Lathyrus</taxon>
    </lineage>
</organism>
<proteinExistence type="predicted"/>
<reference evidence="2 3" key="1">
    <citation type="journal article" date="2022" name="Nat. Genet.">
        <title>Improved pea reference genome and pan-genome highlight genomic features and evolutionary characteristics.</title>
        <authorList>
            <person name="Yang T."/>
            <person name="Liu R."/>
            <person name="Luo Y."/>
            <person name="Hu S."/>
            <person name="Wang D."/>
            <person name="Wang C."/>
            <person name="Pandey M.K."/>
            <person name="Ge S."/>
            <person name="Xu Q."/>
            <person name="Li N."/>
            <person name="Li G."/>
            <person name="Huang Y."/>
            <person name="Saxena R.K."/>
            <person name="Ji Y."/>
            <person name="Li M."/>
            <person name="Yan X."/>
            <person name="He Y."/>
            <person name="Liu Y."/>
            <person name="Wang X."/>
            <person name="Xiang C."/>
            <person name="Varshney R.K."/>
            <person name="Ding H."/>
            <person name="Gao S."/>
            <person name="Zong X."/>
        </authorList>
    </citation>
    <scope>NUCLEOTIDE SEQUENCE [LARGE SCALE GENOMIC DNA]</scope>
    <source>
        <strain evidence="2 3">cv. Zhongwan 6</strain>
    </source>
</reference>
<sequence length="261" mass="29752">MAELLGCPNGPDTFTITRENMLVDHQLDLFWGSITGNDHPESDLMHSDNIYNSVIRYFHKILAHTLFGKEQNRTFVSKDELFIMYYASQARPVNTATFMIANLLNPLGGIRPMNIDFCFNTNIIRNLGPDVFEFLINSQVVHMFTLPDHRTSVHDMKNWIYDLDEPPDAPPSPPETPQIYDHYDNYLSDAESHASVIPVAPLTDHAAAIEAVQTDVANLRGELSILRMEFHDFVDVVTKNLDHIYQHFYSFAPLASSRRNG</sequence>
<dbReference type="AlphaFoldDB" id="A0A9D4ZTX5"/>
<dbReference type="Proteomes" id="UP001058974">
    <property type="component" value="Chromosome 7"/>
</dbReference>
<evidence type="ECO:0000259" key="1">
    <source>
        <dbReference type="Pfam" id="PF03078"/>
    </source>
</evidence>
<keyword evidence="3" id="KW-1185">Reference proteome</keyword>
<gene>
    <name evidence="2" type="ORF">KIW84_070701</name>
</gene>
<dbReference type="InterPro" id="IPR004312">
    <property type="entry name" value="ATHILA_Orf1_C"/>
</dbReference>
<evidence type="ECO:0000313" key="3">
    <source>
        <dbReference type="Proteomes" id="UP001058974"/>
    </source>
</evidence>
<comment type="caution">
    <text evidence="2">The sequence shown here is derived from an EMBL/GenBank/DDBJ whole genome shotgun (WGS) entry which is preliminary data.</text>
</comment>
<accession>A0A9D4ZTX5</accession>
<evidence type="ECO:0000313" key="2">
    <source>
        <dbReference type="EMBL" id="KAI5383394.1"/>
    </source>
</evidence>
<dbReference type="Gramene" id="Psat07G0070100-T1">
    <property type="protein sequence ID" value="KAI5383394.1"/>
    <property type="gene ID" value="KIW84_070701"/>
</dbReference>
<feature type="domain" description="Arabidopsis retrotransposon Orf1 C-terminal" evidence="1">
    <location>
        <begin position="25"/>
        <end position="82"/>
    </location>
</feature>
<protein>
    <recommendedName>
        <fullName evidence="1">Arabidopsis retrotransposon Orf1 C-terminal domain-containing protein</fullName>
    </recommendedName>
</protein>